<dbReference type="KEGG" id="tot:TOT_020000900"/>
<proteinExistence type="predicted"/>
<reference evidence="1 2" key="1">
    <citation type="journal article" date="2012" name="MBio">
        <title>Comparative genome analysis of three eukaryotic parasites with differing abilities to transform leukocytes reveals key mediators of Theileria-induced leukocyte transformation.</title>
        <authorList>
            <person name="Hayashida K."/>
            <person name="Hara Y."/>
            <person name="Abe T."/>
            <person name="Yamasaki C."/>
            <person name="Toyoda A."/>
            <person name="Kosuge T."/>
            <person name="Suzuki Y."/>
            <person name="Sato Y."/>
            <person name="Kawashima S."/>
            <person name="Katayama T."/>
            <person name="Wakaguri H."/>
            <person name="Inoue N."/>
            <person name="Homma K."/>
            <person name="Tada-Umezaki M."/>
            <person name="Yagi Y."/>
            <person name="Fujii Y."/>
            <person name="Habara T."/>
            <person name="Kanehisa M."/>
            <person name="Watanabe H."/>
            <person name="Ito K."/>
            <person name="Gojobori T."/>
            <person name="Sugawara H."/>
            <person name="Imanishi T."/>
            <person name="Weir W."/>
            <person name="Gardner M."/>
            <person name="Pain A."/>
            <person name="Shiels B."/>
            <person name="Hattori M."/>
            <person name="Nene V."/>
            <person name="Sugimoto C."/>
        </authorList>
    </citation>
    <scope>NUCLEOTIDE SEQUENCE [LARGE SCALE GENOMIC DNA]</scope>
    <source>
        <strain evidence="1 2">Shintoku</strain>
    </source>
</reference>
<keyword evidence="2" id="KW-1185">Reference proteome</keyword>
<dbReference type="VEuPathDB" id="PiroplasmaDB:TOT_020000900"/>
<dbReference type="RefSeq" id="XP_009690947.1">
    <property type="nucleotide sequence ID" value="XM_009692652.1"/>
</dbReference>
<evidence type="ECO:0000313" key="2">
    <source>
        <dbReference type="Proteomes" id="UP000003786"/>
    </source>
</evidence>
<dbReference type="Proteomes" id="UP000003786">
    <property type="component" value="Chromosome 2"/>
</dbReference>
<gene>
    <name evidence="1" type="ORF">TOT_020000900</name>
</gene>
<dbReference type="GeneID" id="20715012"/>
<accession>J4C3L4</accession>
<dbReference type="EMBL" id="AP011947">
    <property type="protein sequence ID" value="BAM40646.1"/>
    <property type="molecule type" value="Genomic_DNA"/>
</dbReference>
<dbReference type="AlphaFoldDB" id="J4C3L4"/>
<sequence length="828" mass="96006">MTKYEVLIFFDSKNDYYVPKRSDVLPVKIISSVPYDKVSSRFKKYSHKILYKEPYKSYEYDVNIYDERKKFVWDLYPFCYYHPTRQVESVEFYFSFDDTNNENPLVAGFVQKDLTDTVYYRYNFLKGRRTAHGLPSDGLFKAGDLLTVLLQEKYKNQNNILTCPRLKPSAESAKYPSVGTYANKIAVSKTQDLKYEYFDKYEHKFEDTLKISSFYINDDNNCLYINCLNKFKIFFLYSVGFYFPKNSNLNTPLGQVTITELKEINLSNLESTLKKENDKIYPTLSFMIEQKEKYSYRINVSNKVDDNLNGFKKFIHETVTEYKDKSSEVLYNGKTLVVKNKTEKNIIQKLSDLKGTFTSICVFFGTKDDNIPLLIQVINSNTDIKNYIKNNDVNFWEEVEIQVSEENIDLLNKLNEVQASISKSVSILIDTKDNYGLSELQKIPGFSVSGSQPENIEVSENTSLDCIKNKGFECYKHTLSSLSDSDSSSSNNDVVLKFFMKIYKDESINSSKYTELNLFDISGKTKQYISYNKGFDIFNVYFYGQDPRPLMICYNNACYRPSSIDDYFEKWVPVNGIDKFNCEDSNEILLDSLRSILYSLNPVQLNHQIESTASDTTYTTHTFYGTEKTEIKITLSPEDMSCYKKYTHTPSKEYVLGEICHNENKLFSDYNAYKELNGNETKFPDNVFVYYYLYDYNHDYPLIISLVFNSGRGDSDAVTEYYELSDKDNLKWTKISDTSNLNEQSELENKLKRIRYGLGISYDKSPDKLIIKSAENCKEDSVAGAVAGTFSVLGLTGAGVGLAYYKFPEFFISLFRKVLIWTPIPVHY</sequence>
<name>J4C3L4_THEOR</name>
<organism evidence="1 2">
    <name type="scientific">Theileria orientalis strain Shintoku</name>
    <dbReference type="NCBI Taxonomy" id="869250"/>
    <lineage>
        <taxon>Eukaryota</taxon>
        <taxon>Sar</taxon>
        <taxon>Alveolata</taxon>
        <taxon>Apicomplexa</taxon>
        <taxon>Aconoidasida</taxon>
        <taxon>Piroplasmida</taxon>
        <taxon>Theileriidae</taxon>
        <taxon>Theileria</taxon>
    </lineage>
</organism>
<protein>
    <submittedName>
        <fullName evidence="1">Uncharacterized protein</fullName>
    </submittedName>
</protein>
<evidence type="ECO:0000313" key="1">
    <source>
        <dbReference type="EMBL" id="BAM40646.1"/>
    </source>
</evidence>